<feature type="repeat" description="WD" evidence="3">
    <location>
        <begin position="390"/>
        <end position="424"/>
    </location>
</feature>
<evidence type="ECO:0000256" key="4">
    <source>
        <dbReference type="SAM" id="MobiDB-lite"/>
    </source>
</evidence>
<dbReference type="InterPro" id="IPR019775">
    <property type="entry name" value="WD40_repeat_CS"/>
</dbReference>
<name>A0ABY5APS2_9CYAN</name>
<feature type="repeat" description="WD" evidence="3">
    <location>
        <begin position="630"/>
        <end position="664"/>
    </location>
</feature>
<feature type="repeat" description="WD" evidence="3">
    <location>
        <begin position="348"/>
        <end position="389"/>
    </location>
</feature>
<dbReference type="PANTHER" id="PTHR19848:SF8">
    <property type="entry name" value="F-BOX AND WD REPEAT DOMAIN CONTAINING 7"/>
    <property type="match status" value="1"/>
</dbReference>
<organism evidence="5 6">
    <name type="scientific">Phormidium yuhuli AB48</name>
    <dbReference type="NCBI Taxonomy" id="2940671"/>
    <lineage>
        <taxon>Bacteria</taxon>
        <taxon>Bacillati</taxon>
        <taxon>Cyanobacteriota</taxon>
        <taxon>Cyanophyceae</taxon>
        <taxon>Oscillatoriophycideae</taxon>
        <taxon>Oscillatoriales</taxon>
        <taxon>Oscillatoriaceae</taxon>
        <taxon>Phormidium</taxon>
        <taxon>Phormidium yuhuli</taxon>
    </lineage>
</organism>
<dbReference type="RefSeq" id="WP_252663244.1">
    <property type="nucleotide sequence ID" value="NZ_CP098611.1"/>
</dbReference>
<feature type="region of interest" description="Disordered" evidence="4">
    <location>
        <begin position="257"/>
        <end position="314"/>
    </location>
</feature>
<feature type="region of interest" description="Disordered" evidence="4">
    <location>
        <begin position="98"/>
        <end position="124"/>
    </location>
</feature>
<dbReference type="InterPro" id="IPR036322">
    <property type="entry name" value="WD40_repeat_dom_sf"/>
</dbReference>
<dbReference type="InterPro" id="IPR001680">
    <property type="entry name" value="WD40_rpt"/>
</dbReference>
<evidence type="ECO:0000313" key="6">
    <source>
        <dbReference type="Proteomes" id="UP001056708"/>
    </source>
</evidence>
<evidence type="ECO:0000256" key="3">
    <source>
        <dbReference type="PROSITE-ProRule" id="PRU00221"/>
    </source>
</evidence>
<keyword evidence="1 3" id="KW-0853">WD repeat</keyword>
<dbReference type="CDD" id="cd00200">
    <property type="entry name" value="WD40"/>
    <property type="match status" value="1"/>
</dbReference>
<reference evidence="5" key="1">
    <citation type="submission" date="2022-06" db="EMBL/GenBank/DDBJ databases">
        <title>Genome sequence of Phormidium yuhuli AB48 isolated from an industrial photobioreactor environment.</title>
        <authorList>
            <person name="Qiu Y."/>
            <person name="Noonan A.J.C."/>
            <person name="Dofher K."/>
            <person name="Koch M."/>
            <person name="Kieft B."/>
            <person name="Lin X."/>
            <person name="Ziels R.M."/>
            <person name="Hallam S.J."/>
        </authorList>
    </citation>
    <scope>NUCLEOTIDE SEQUENCE</scope>
    <source>
        <strain evidence="5">AB48</strain>
    </source>
</reference>
<proteinExistence type="predicted"/>
<feature type="repeat" description="WD" evidence="3">
    <location>
        <begin position="546"/>
        <end position="587"/>
    </location>
</feature>
<dbReference type="PROSITE" id="PS00678">
    <property type="entry name" value="WD_REPEATS_1"/>
    <property type="match status" value="2"/>
</dbReference>
<feature type="repeat" description="WD" evidence="3">
    <location>
        <begin position="500"/>
        <end position="534"/>
    </location>
</feature>
<feature type="compositionally biased region" description="Polar residues" evidence="4">
    <location>
        <begin position="216"/>
        <end position="227"/>
    </location>
</feature>
<dbReference type="SMART" id="SM00320">
    <property type="entry name" value="WD40"/>
    <property type="match status" value="7"/>
</dbReference>
<dbReference type="InterPro" id="IPR015943">
    <property type="entry name" value="WD40/YVTN_repeat-like_dom_sf"/>
</dbReference>
<feature type="compositionally biased region" description="Basic and acidic residues" evidence="4">
    <location>
        <begin position="284"/>
        <end position="293"/>
    </location>
</feature>
<dbReference type="Pfam" id="PF00400">
    <property type="entry name" value="WD40"/>
    <property type="match status" value="6"/>
</dbReference>
<evidence type="ECO:0000313" key="5">
    <source>
        <dbReference type="EMBL" id="USR91214.1"/>
    </source>
</evidence>
<dbReference type="PROSITE" id="PS50082">
    <property type="entry name" value="WD_REPEATS_2"/>
    <property type="match status" value="6"/>
</dbReference>
<feature type="compositionally biased region" description="Basic and acidic residues" evidence="4">
    <location>
        <begin position="257"/>
        <end position="266"/>
    </location>
</feature>
<dbReference type="InterPro" id="IPR020472">
    <property type="entry name" value="WD40_PAC1"/>
</dbReference>
<dbReference type="PANTHER" id="PTHR19848">
    <property type="entry name" value="WD40 REPEAT PROTEIN"/>
    <property type="match status" value="1"/>
</dbReference>
<dbReference type="PRINTS" id="PR00320">
    <property type="entry name" value="GPROTEINBRPT"/>
</dbReference>
<dbReference type="Gene3D" id="2.130.10.10">
    <property type="entry name" value="YVTN repeat-like/Quinoprotein amine dehydrogenase"/>
    <property type="match status" value="3"/>
</dbReference>
<dbReference type="EMBL" id="CP098611">
    <property type="protein sequence ID" value="USR91214.1"/>
    <property type="molecule type" value="Genomic_DNA"/>
</dbReference>
<dbReference type="PROSITE" id="PS50294">
    <property type="entry name" value="WD_REPEATS_REGION"/>
    <property type="match status" value="5"/>
</dbReference>
<keyword evidence="6" id="KW-1185">Reference proteome</keyword>
<protein>
    <submittedName>
        <fullName evidence="5">WD40 repeat domain-containing protein</fullName>
    </submittedName>
</protein>
<sequence>MLLLPLRRHFLLLMRSPNQLEVAEYLCWVSAVIGTLVAAVSSRIVFAGVPLSLSLLLNLINRRRLEVMLSQQAMTAIIQLQDQVAQEFDVLYRQQLEANPTSPGSRPPSPQPLDVAASARGESPGMAQQLQQLQGRYDQLHRTLADTIDYLNHSPVPQRLDGLEHRLTQVSRELSQLRQQWQTTIPIEVPIQVQEMPLPEEVGLGEETAETGVDVSGQTRKPGTSSLDLPFPTPRETPTAAVSERVTPTPVPMFSIERRSEKRDRSMAPSLPLEKGVTPPPTKPRPEPVRERSQTISHKINRPQVAVETASEGEVEPPAVTEVGLPDFQPPAAAPGLPQQVWHCLFTLEDCQDWISDLLITPDGELLIAASFDKTIPVWYLKTGELIGVLTEHESPVCSLTLSQDGSLLASGSWDKTVKLWDIQGLRQFRPTAKKPWDGSLFLGDTLTDETEEAGSVRSLSMSPDGRFIVSSWFEAYLQVWQVRLSPKRRRMTTTLCDRAVVDQGRVEAVRFTPDGTGLVSAGADGSIVVWSFDGETGQFQRDRLLTEMSVPVNAIAFAAGGTRLVSGSRDHKLRVWDLATGELQGVFEGHRGSVTTLRVCPDGDTVVSGSSDGTVKLWSLEQQGAIASFCDGGDAVMAVAVSPDGGAIVSGTADGTVKVWRRG</sequence>
<evidence type="ECO:0000256" key="2">
    <source>
        <dbReference type="ARBA" id="ARBA00022737"/>
    </source>
</evidence>
<evidence type="ECO:0000256" key="1">
    <source>
        <dbReference type="ARBA" id="ARBA00022574"/>
    </source>
</evidence>
<feature type="region of interest" description="Disordered" evidence="4">
    <location>
        <begin position="214"/>
        <end position="241"/>
    </location>
</feature>
<accession>A0ABY5APS2</accession>
<feature type="repeat" description="WD" evidence="3">
    <location>
        <begin position="588"/>
        <end position="629"/>
    </location>
</feature>
<dbReference type="SUPFAM" id="SSF50978">
    <property type="entry name" value="WD40 repeat-like"/>
    <property type="match status" value="1"/>
</dbReference>
<dbReference type="Proteomes" id="UP001056708">
    <property type="component" value="Chromosome"/>
</dbReference>
<gene>
    <name evidence="5" type="ORF">NEA10_00270</name>
</gene>
<keyword evidence="2" id="KW-0677">Repeat</keyword>